<dbReference type="Proteomes" id="UP001597201">
    <property type="component" value="Unassembled WGS sequence"/>
</dbReference>
<dbReference type="Gene3D" id="3.20.20.120">
    <property type="entry name" value="Enolase-like C-terminal domain"/>
    <property type="match status" value="1"/>
</dbReference>
<accession>A0ABW3XZ50</accession>
<dbReference type="SFLD" id="SFLDG00180">
    <property type="entry name" value="muconate_cycloisomerase"/>
    <property type="match status" value="1"/>
</dbReference>
<comment type="similarity">
    <text evidence="1 5">Belongs to the mandelate racemase/muconate lactonizing enzyme family.</text>
</comment>
<dbReference type="Pfam" id="PF13378">
    <property type="entry name" value="MR_MLE_C"/>
    <property type="match status" value="1"/>
</dbReference>
<dbReference type="InterPro" id="IPR034603">
    <property type="entry name" value="Dipeptide_epimerase"/>
</dbReference>
<dbReference type="InterPro" id="IPR029065">
    <property type="entry name" value="Enolase_C-like"/>
</dbReference>
<dbReference type="InterPro" id="IPR029017">
    <property type="entry name" value="Enolase-like_N"/>
</dbReference>
<reference evidence="8" key="1">
    <citation type="journal article" date="2019" name="Int. J. Syst. Evol. Microbiol.">
        <title>The Global Catalogue of Microorganisms (GCM) 10K type strain sequencing project: providing services to taxonomists for standard genome sequencing and annotation.</title>
        <authorList>
            <consortium name="The Broad Institute Genomics Platform"/>
            <consortium name="The Broad Institute Genome Sequencing Center for Infectious Disease"/>
            <person name="Wu L."/>
            <person name="Ma J."/>
        </authorList>
    </citation>
    <scope>NUCLEOTIDE SEQUENCE [LARGE SCALE GENOMIC DNA]</scope>
    <source>
        <strain evidence="8">CCUG 61485</strain>
    </source>
</reference>
<dbReference type="EMBL" id="JBHTMY010000002">
    <property type="protein sequence ID" value="MFD1314864.1"/>
    <property type="molecule type" value="Genomic_DNA"/>
</dbReference>
<keyword evidence="2 5" id="KW-0479">Metal-binding</keyword>
<dbReference type="InterPro" id="IPR013342">
    <property type="entry name" value="Mandelate_racemase_C"/>
</dbReference>
<evidence type="ECO:0000259" key="6">
    <source>
        <dbReference type="SMART" id="SM00922"/>
    </source>
</evidence>
<evidence type="ECO:0000313" key="8">
    <source>
        <dbReference type="Proteomes" id="UP001597201"/>
    </source>
</evidence>
<comment type="caution">
    <text evidence="7">The sequence shown here is derived from an EMBL/GenBank/DDBJ whole genome shotgun (WGS) entry which is preliminary data.</text>
</comment>
<evidence type="ECO:0000256" key="4">
    <source>
        <dbReference type="ARBA" id="ARBA00023235"/>
    </source>
</evidence>
<gene>
    <name evidence="7" type="ORF">ACFQ39_04500</name>
</gene>
<evidence type="ECO:0000313" key="7">
    <source>
        <dbReference type="EMBL" id="MFD1314864.1"/>
    </source>
</evidence>
<dbReference type="RefSeq" id="WP_377176790.1">
    <property type="nucleotide sequence ID" value="NZ_JBHTMY010000002.1"/>
</dbReference>
<evidence type="ECO:0000256" key="3">
    <source>
        <dbReference type="ARBA" id="ARBA00022842"/>
    </source>
</evidence>
<keyword evidence="4 5" id="KW-0413">Isomerase</keyword>
<dbReference type="PANTHER" id="PTHR48080:SF3">
    <property type="entry name" value="ENOLASE SUPERFAMILY MEMBER DDB_G0284701"/>
    <property type="match status" value="1"/>
</dbReference>
<dbReference type="SMART" id="SM00922">
    <property type="entry name" value="MR_MLE"/>
    <property type="match status" value="1"/>
</dbReference>
<proteinExistence type="inferred from homology"/>
<name>A0ABW3XZ50_9FLAO</name>
<dbReference type="SFLD" id="SFLDS00001">
    <property type="entry name" value="Enolase"/>
    <property type="match status" value="1"/>
</dbReference>
<dbReference type="SUPFAM" id="SSF51604">
    <property type="entry name" value="Enolase C-terminal domain-like"/>
    <property type="match status" value="1"/>
</dbReference>
<sequence>MQLRLRSFDLELTHTFSISRQSFNHKPTLIVELKDGKFSGFGESSENPYYHKTVEMMIDDLLKCKDIIEQSSNETPEEFWQKMYPMLKHDMFALCALDIAFNDLFARKKGVKLYELWDLDLTKNPLTNYTLGIDTIEKMVVKMKETPWPIYKIKLGTKDDIAIVKELRKHSDAIFRIDANCAWGVDETLKNAEVFKTLGVEFIEQPMPAENWDDAKIVYEKSVLPIVADESCQIESDVLKCVGHFHGVNIKLAKCGGITPARRMLFEAEKNGLKKMVGCMTESTVGMSAIAHLLPYLDYVDMDGQLLMKHDIADGTTLEFGKILYAQGNGTGVKLKNISPKIDLK</sequence>
<keyword evidence="8" id="KW-1185">Reference proteome</keyword>
<dbReference type="InterPro" id="IPR034593">
    <property type="entry name" value="DgoD-like"/>
</dbReference>
<organism evidence="7 8">
    <name type="scientific">Namhaeicola litoreus</name>
    <dbReference type="NCBI Taxonomy" id="1052145"/>
    <lineage>
        <taxon>Bacteria</taxon>
        <taxon>Pseudomonadati</taxon>
        <taxon>Bacteroidota</taxon>
        <taxon>Flavobacteriia</taxon>
        <taxon>Flavobacteriales</taxon>
        <taxon>Flavobacteriaceae</taxon>
        <taxon>Namhaeicola</taxon>
    </lineage>
</organism>
<keyword evidence="3 5" id="KW-0460">Magnesium</keyword>
<dbReference type="InterPro" id="IPR013341">
    <property type="entry name" value="Mandelate_racemase_N_dom"/>
</dbReference>
<dbReference type="CDD" id="cd03319">
    <property type="entry name" value="L-Ala-DL-Glu_epimerase"/>
    <property type="match status" value="1"/>
</dbReference>
<dbReference type="EC" id="5.1.1.-" evidence="5"/>
<dbReference type="Pfam" id="PF02746">
    <property type="entry name" value="MR_MLE_N"/>
    <property type="match status" value="1"/>
</dbReference>
<feature type="domain" description="Mandelate racemase/muconate lactonizing enzyme C-terminal" evidence="6">
    <location>
        <begin position="136"/>
        <end position="225"/>
    </location>
</feature>
<evidence type="ECO:0000256" key="1">
    <source>
        <dbReference type="ARBA" id="ARBA00008031"/>
    </source>
</evidence>
<dbReference type="Gene3D" id="3.30.390.10">
    <property type="entry name" value="Enolase-like, N-terminal domain"/>
    <property type="match status" value="1"/>
</dbReference>
<dbReference type="PANTHER" id="PTHR48080">
    <property type="entry name" value="D-GALACTONATE DEHYDRATASE-RELATED"/>
    <property type="match status" value="1"/>
</dbReference>
<dbReference type="InterPro" id="IPR036849">
    <property type="entry name" value="Enolase-like_C_sf"/>
</dbReference>
<protein>
    <recommendedName>
        <fullName evidence="5">Dipeptide epimerase</fullName>
        <ecNumber evidence="5">5.1.1.-</ecNumber>
    </recommendedName>
</protein>
<evidence type="ECO:0000256" key="2">
    <source>
        <dbReference type="ARBA" id="ARBA00022723"/>
    </source>
</evidence>
<dbReference type="SUPFAM" id="SSF54826">
    <property type="entry name" value="Enolase N-terminal domain-like"/>
    <property type="match status" value="1"/>
</dbReference>
<evidence type="ECO:0000256" key="5">
    <source>
        <dbReference type="RuleBase" id="RU366006"/>
    </source>
</evidence>
<comment type="cofactor">
    <cofactor evidence="5">
        <name>Mg(2+)</name>
        <dbReference type="ChEBI" id="CHEBI:18420"/>
    </cofactor>
    <text evidence="5">Binds 1 Mg(2+) ion per subunit.</text>
</comment>